<gene>
    <name evidence="1" type="ORF">dnm_016950</name>
</gene>
<accession>A0A975BHR9</accession>
<dbReference type="EMBL" id="CP061800">
    <property type="protein sequence ID" value="QTA85681.1"/>
    <property type="molecule type" value="Genomic_DNA"/>
</dbReference>
<dbReference type="Proteomes" id="UP000663722">
    <property type="component" value="Chromosome"/>
</dbReference>
<evidence type="ECO:0000313" key="2">
    <source>
        <dbReference type="Proteomes" id="UP000663722"/>
    </source>
</evidence>
<sequence>MTLAYISPLPDIARGTELKTQPFCIRAESVADFFKAGLLTSGSS</sequence>
<keyword evidence="2" id="KW-1185">Reference proteome</keyword>
<evidence type="ECO:0000313" key="1">
    <source>
        <dbReference type="EMBL" id="QTA85681.1"/>
    </source>
</evidence>
<reference evidence="1" key="1">
    <citation type="journal article" date="2021" name="Microb. Physiol.">
        <title>Proteogenomic Insights into the Physiology of Marine, Sulfate-Reducing, Filamentous Desulfonema limicola and Desulfonema magnum.</title>
        <authorList>
            <person name="Schnaars V."/>
            <person name="Wohlbrand L."/>
            <person name="Scheve S."/>
            <person name="Hinrichs C."/>
            <person name="Reinhardt R."/>
            <person name="Rabus R."/>
        </authorList>
    </citation>
    <scope>NUCLEOTIDE SEQUENCE</scope>
    <source>
        <strain evidence="1">4be13</strain>
    </source>
</reference>
<dbReference type="KEGG" id="dmm:dnm_016950"/>
<organism evidence="1 2">
    <name type="scientific">Desulfonema magnum</name>
    <dbReference type="NCBI Taxonomy" id="45655"/>
    <lineage>
        <taxon>Bacteria</taxon>
        <taxon>Pseudomonadati</taxon>
        <taxon>Thermodesulfobacteriota</taxon>
        <taxon>Desulfobacteria</taxon>
        <taxon>Desulfobacterales</taxon>
        <taxon>Desulfococcaceae</taxon>
        <taxon>Desulfonema</taxon>
    </lineage>
</organism>
<protein>
    <submittedName>
        <fullName evidence="1">Uncharacterized protein</fullName>
    </submittedName>
</protein>
<dbReference type="AlphaFoldDB" id="A0A975BHR9"/>
<proteinExistence type="predicted"/>
<name>A0A975BHR9_9BACT</name>